<evidence type="ECO:0000256" key="1">
    <source>
        <dbReference type="ARBA" id="ARBA00001231"/>
    </source>
</evidence>
<dbReference type="SUPFAM" id="SSF51445">
    <property type="entry name" value="(Trans)glycosidases"/>
    <property type="match status" value="1"/>
</dbReference>
<dbReference type="Proteomes" id="UP000504606">
    <property type="component" value="Unplaced"/>
</dbReference>
<keyword evidence="4" id="KW-0378">Hydrolase</keyword>
<dbReference type="KEGG" id="foc:113208037"/>
<keyword evidence="5" id="KW-1133">Transmembrane helix</keyword>
<feature type="domain" description="Glycoside hydrolase family 20 catalytic" evidence="6">
    <location>
        <begin position="159"/>
        <end position="319"/>
    </location>
</feature>
<feature type="transmembrane region" description="Helical" evidence="5">
    <location>
        <begin position="16"/>
        <end position="34"/>
    </location>
</feature>
<reference evidence="8" key="1">
    <citation type="submission" date="2025-08" db="UniProtKB">
        <authorList>
            <consortium name="RefSeq"/>
        </authorList>
    </citation>
    <scope>IDENTIFICATION</scope>
    <source>
        <tissue evidence="8">Whole organism</tissue>
    </source>
</reference>
<evidence type="ECO:0000256" key="2">
    <source>
        <dbReference type="ARBA" id="ARBA00006285"/>
    </source>
</evidence>
<dbReference type="InterPro" id="IPR038901">
    <property type="entry name" value="HEXDC-like"/>
</dbReference>
<dbReference type="RefSeq" id="XP_026280652.1">
    <property type="nucleotide sequence ID" value="XM_026424867.2"/>
</dbReference>
<keyword evidence="7" id="KW-1185">Reference proteome</keyword>
<keyword evidence="5" id="KW-0812">Transmembrane</keyword>
<keyword evidence="5" id="KW-0472">Membrane</keyword>
<gene>
    <name evidence="8" type="primary">LOC113208037</name>
</gene>
<name>A0A6J1SI38_FRAOC</name>
<proteinExistence type="inferred from homology"/>
<dbReference type="Gene3D" id="3.20.20.80">
    <property type="entry name" value="Glycosidases"/>
    <property type="match status" value="1"/>
</dbReference>
<dbReference type="InterPro" id="IPR017853">
    <property type="entry name" value="GH"/>
</dbReference>
<dbReference type="InterPro" id="IPR015883">
    <property type="entry name" value="Glyco_hydro_20_cat"/>
</dbReference>
<accession>A0A6J1SI38</accession>
<dbReference type="GeneID" id="113208037"/>
<dbReference type="CDD" id="cd06565">
    <property type="entry name" value="GH20_GcnA-like"/>
    <property type="match status" value="1"/>
</dbReference>
<dbReference type="GO" id="GO:0004563">
    <property type="term" value="F:beta-N-acetylhexosaminidase activity"/>
    <property type="evidence" value="ECO:0007669"/>
    <property type="project" value="UniProtKB-EC"/>
</dbReference>
<dbReference type="PANTHER" id="PTHR21040:SF13">
    <property type="entry name" value="BETA-N-ACETYLHEXOSAMINIDASE"/>
    <property type="match status" value="1"/>
</dbReference>
<organism evidence="7 8">
    <name type="scientific">Frankliniella occidentalis</name>
    <name type="common">Western flower thrips</name>
    <name type="synonym">Euthrips occidentalis</name>
    <dbReference type="NCBI Taxonomy" id="133901"/>
    <lineage>
        <taxon>Eukaryota</taxon>
        <taxon>Metazoa</taxon>
        <taxon>Ecdysozoa</taxon>
        <taxon>Arthropoda</taxon>
        <taxon>Hexapoda</taxon>
        <taxon>Insecta</taxon>
        <taxon>Pterygota</taxon>
        <taxon>Neoptera</taxon>
        <taxon>Paraneoptera</taxon>
        <taxon>Thysanoptera</taxon>
        <taxon>Terebrantia</taxon>
        <taxon>Thripoidea</taxon>
        <taxon>Thripidae</taxon>
        <taxon>Frankliniella</taxon>
    </lineage>
</organism>
<dbReference type="PANTHER" id="PTHR21040">
    <property type="entry name" value="BCDNA.GH04120"/>
    <property type="match status" value="1"/>
</dbReference>
<evidence type="ECO:0000256" key="5">
    <source>
        <dbReference type="SAM" id="Phobius"/>
    </source>
</evidence>
<comment type="similarity">
    <text evidence="2">Belongs to the glycosyl hydrolase 20 family.</text>
</comment>
<dbReference type="AlphaFoldDB" id="A0A6J1SI38"/>
<dbReference type="EC" id="3.2.1.52" evidence="3"/>
<evidence type="ECO:0000256" key="4">
    <source>
        <dbReference type="ARBA" id="ARBA00022801"/>
    </source>
</evidence>
<comment type="catalytic activity">
    <reaction evidence="1">
        <text>Hydrolysis of terminal non-reducing N-acetyl-D-hexosamine residues in N-acetyl-beta-D-hexosaminides.</text>
        <dbReference type="EC" id="3.2.1.52"/>
    </reaction>
</comment>
<dbReference type="OrthoDB" id="10023921at2759"/>
<dbReference type="Pfam" id="PF00728">
    <property type="entry name" value="Glyco_hydro_20"/>
    <property type="match status" value="1"/>
</dbReference>
<evidence type="ECO:0000313" key="7">
    <source>
        <dbReference type="Proteomes" id="UP000504606"/>
    </source>
</evidence>
<evidence type="ECO:0000313" key="8">
    <source>
        <dbReference type="RefSeq" id="XP_026280652.1"/>
    </source>
</evidence>
<evidence type="ECO:0000256" key="3">
    <source>
        <dbReference type="ARBA" id="ARBA00012663"/>
    </source>
</evidence>
<dbReference type="GO" id="GO:0005975">
    <property type="term" value="P:carbohydrate metabolic process"/>
    <property type="evidence" value="ECO:0007669"/>
    <property type="project" value="InterPro"/>
</dbReference>
<sequence length="587" mass="68225">MYIKMKHLGLSKLSSRYIFIAIILVAIMLLLYGVSNGNEHAKFDSLKDKSPKTAKVHLSSDENEYMTQSHAHLLQQRQKEQLLLAGINMKKDPSSSQMSRDTEHTLEYRVVHLDLKGAPPKVSYFEDLFPFLKMHGANGILMEYEDMFPYSGPYFENVPAYNAYSGSDIKEILRLAEVNKIEVIPLIQTFGHLEFFLKLKQNMDMREVFSNAGSLCPTHNKTMKVLHAMIDQVVSMHPNLKYLHIGSDEVYEVGRCARCIEKLKQENWKKGQLFLHHVKSVAKYVRTTHPHVMPLVWEDMFRTLTFAELLESGISQWVEPVVWNYHPNILMHITSDVWSMYAHNFKNIWIASAFKGATGPDQLLTNFTYHLENHMSWMAIVEQFKHQVNFRGIMMTGWQRYDHFSVLCELLPVGIPSLILNLYYIQNYKHTYFIDTPSKLLDLLQCDITFPPHGGGSQCAFPGGRVFNIAQRFYLLKNELDSPVTGINNPVARGWLSQENIKWNFSNPHQVEAATGDIDRFKMELMNLKTEFRHVGGEIYDKYTTGEWIETNIQPYEKRLDDLWTARDKLLMRVDWPRRPLNMHPDL</sequence>
<protein>
    <recommendedName>
        <fullName evidence="3">beta-N-acetylhexosaminidase</fullName>
        <ecNumber evidence="3">3.2.1.52</ecNumber>
    </recommendedName>
</protein>
<evidence type="ECO:0000259" key="6">
    <source>
        <dbReference type="Pfam" id="PF00728"/>
    </source>
</evidence>